<keyword evidence="6" id="KW-0119">Carbohydrate metabolism</keyword>
<dbReference type="GO" id="GO:0006974">
    <property type="term" value="P:DNA damage response"/>
    <property type="evidence" value="ECO:0007669"/>
    <property type="project" value="TreeGrafter"/>
</dbReference>
<evidence type="ECO:0000256" key="14">
    <source>
        <dbReference type="ARBA" id="ARBA00080545"/>
    </source>
</evidence>
<evidence type="ECO:0000256" key="11">
    <source>
        <dbReference type="ARBA" id="ARBA00066369"/>
    </source>
</evidence>
<evidence type="ECO:0000256" key="4">
    <source>
        <dbReference type="ARBA" id="ARBA00022777"/>
    </source>
</evidence>
<feature type="domain" description="Carbohydrate kinase PfkB" evidence="15">
    <location>
        <begin position="1"/>
        <end position="294"/>
    </location>
</feature>
<proteinExistence type="inferred from homology"/>
<dbReference type="CDD" id="cd01166">
    <property type="entry name" value="KdgK"/>
    <property type="match status" value="1"/>
</dbReference>
<protein>
    <recommendedName>
        <fullName evidence="12">2-dehydro-3-deoxygluconokinase</fullName>
        <ecNumber evidence="11">2.7.1.45</ecNumber>
    </recommendedName>
    <alternativeName>
        <fullName evidence="13">2-keto-3-deoxygluconokinase</fullName>
    </alternativeName>
    <alternativeName>
        <fullName evidence="14">3-deoxy-2-oxo-D-gluconate kinase</fullName>
    </alternativeName>
    <alternativeName>
        <fullName evidence="8">KDG kinase</fullName>
    </alternativeName>
</protein>
<evidence type="ECO:0000313" key="16">
    <source>
        <dbReference type="EMBL" id="KAB7890486.1"/>
    </source>
</evidence>
<sequence length="295" mass="33344">MAKIAVVGECMAELYMQGDGYKQTFAGDTFNCAVYLKRSSPKDSVEYISVLGKDSWSKKMTSCFKEHNLDTNYLDFKDDKTIGLYIITTDNGERSFSYWRGESAAKELFTTPVLEKIKEDISSFDMIYFSAISLAIMNEKGRNSFFETIQKARETGVKIVFDTNYRPKLYTNTQKAKDIYNEVINYCDIVLPSIEDEEDLWGVSDSNKIIEKLKTAGVKEIILKAGKEDIMYYYQNEIKIVKIKALENIVDSTSAGDSFNGAYLSARLNGDNIEDSILKGQELASKVIMHKGAIV</sequence>
<accession>A0A6L4WVI7</accession>
<dbReference type="InterPro" id="IPR011611">
    <property type="entry name" value="PfkB_dom"/>
</dbReference>
<dbReference type="GO" id="GO:0019698">
    <property type="term" value="P:D-galacturonate catabolic process"/>
    <property type="evidence" value="ECO:0007669"/>
    <property type="project" value="TreeGrafter"/>
</dbReference>
<evidence type="ECO:0000256" key="13">
    <source>
        <dbReference type="ARBA" id="ARBA00075711"/>
    </source>
</evidence>
<dbReference type="InterPro" id="IPR002173">
    <property type="entry name" value="Carboh/pur_kinase_PfkB_CS"/>
</dbReference>
<dbReference type="GO" id="GO:0042840">
    <property type="term" value="P:D-glucuronate catabolic process"/>
    <property type="evidence" value="ECO:0007669"/>
    <property type="project" value="TreeGrafter"/>
</dbReference>
<evidence type="ECO:0000256" key="10">
    <source>
        <dbReference type="ARBA" id="ARBA00054997"/>
    </source>
</evidence>
<dbReference type="RefSeq" id="WP_152190060.1">
    <property type="nucleotide sequence ID" value="NZ_WFKI01000008.1"/>
</dbReference>
<dbReference type="Proteomes" id="UP000461010">
    <property type="component" value="Unassembled WGS sequence"/>
</dbReference>
<evidence type="ECO:0000256" key="3">
    <source>
        <dbReference type="ARBA" id="ARBA00022741"/>
    </source>
</evidence>
<evidence type="ECO:0000259" key="15">
    <source>
        <dbReference type="Pfam" id="PF00294"/>
    </source>
</evidence>
<dbReference type="GO" id="GO:0005524">
    <property type="term" value="F:ATP binding"/>
    <property type="evidence" value="ECO:0007669"/>
    <property type="project" value="UniProtKB-KW"/>
</dbReference>
<comment type="caution">
    <text evidence="16">The sequence shown here is derived from an EMBL/GenBank/DDBJ whole genome shotgun (WGS) entry which is preliminary data.</text>
</comment>
<dbReference type="PROSITE" id="PS00584">
    <property type="entry name" value="PFKB_KINASES_2"/>
    <property type="match status" value="1"/>
</dbReference>
<evidence type="ECO:0000256" key="9">
    <source>
        <dbReference type="ARBA" id="ARBA00050729"/>
    </source>
</evidence>
<keyword evidence="5" id="KW-0067">ATP-binding</keyword>
<keyword evidence="2" id="KW-0808">Transferase</keyword>
<dbReference type="FunFam" id="3.40.1190.20:FF:000011">
    <property type="entry name" value="2-dehydro-3-deoxygluconokinase, putative"/>
    <property type="match status" value="1"/>
</dbReference>
<evidence type="ECO:0000313" key="19">
    <source>
        <dbReference type="Proteomes" id="UP000472839"/>
    </source>
</evidence>
<dbReference type="Gene3D" id="3.40.1190.20">
    <property type="match status" value="1"/>
</dbReference>
<dbReference type="Pfam" id="PF00294">
    <property type="entry name" value="PfkB"/>
    <property type="match status" value="1"/>
</dbReference>
<evidence type="ECO:0000313" key="18">
    <source>
        <dbReference type="Proteomes" id="UP000461010"/>
    </source>
</evidence>
<dbReference type="EC" id="2.7.1.45" evidence="11"/>
<keyword evidence="3" id="KW-0547">Nucleotide-binding</keyword>
<evidence type="ECO:0000256" key="12">
    <source>
        <dbReference type="ARBA" id="ARBA00067931"/>
    </source>
</evidence>
<dbReference type="InterPro" id="IPR050306">
    <property type="entry name" value="PfkB_Carbo_kinase"/>
</dbReference>
<evidence type="ECO:0000256" key="6">
    <source>
        <dbReference type="ARBA" id="ARBA00023277"/>
    </source>
</evidence>
<evidence type="ECO:0000256" key="7">
    <source>
        <dbReference type="ARBA" id="ARBA00043951"/>
    </source>
</evidence>
<organism evidence="16 19">
    <name type="scientific">Poseidonibacter ostreae</name>
    <dbReference type="NCBI Taxonomy" id="2654171"/>
    <lineage>
        <taxon>Bacteria</taxon>
        <taxon>Pseudomonadati</taxon>
        <taxon>Campylobacterota</taxon>
        <taxon>Epsilonproteobacteria</taxon>
        <taxon>Campylobacterales</taxon>
        <taxon>Arcobacteraceae</taxon>
        <taxon>Poseidonibacter</taxon>
    </lineage>
</organism>
<dbReference type="PANTHER" id="PTHR43085">
    <property type="entry name" value="HEXOKINASE FAMILY MEMBER"/>
    <property type="match status" value="1"/>
</dbReference>
<gene>
    <name evidence="17" type="ORF">GBG18_08115</name>
    <name evidence="16" type="ORF">GBG19_03225</name>
</gene>
<dbReference type="PANTHER" id="PTHR43085:SF15">
    <property type="entry name" value="2-DEHYDRO-3-DEOXYGLUCONOKINASE"/>
    <property type="match status" value="1"/>
</dbReference>
<keyword evidence="4 16" id="KW-0418">Kinase</keyword>
<comment type="pathway">
    <text evidence="7">Carbohydrate acid metabolism; 2-dehydro-3-deoxy-D-gluconate degradation; D-glyceraldehyde 3-phosphate and pyruvate from 2-dehydro-3-deoxy-D-gluconate: step 1/2.</text>
</comment>
<evidence type="ECO:0000313" key="17">
    <source>
        <dbReference type="EMBL" id="KAB7890921.1"/>
    </source>
</evidence>
<dbReference type="EMBL" id="WFKK01000005">
    <property type="protein sequence ID" value="KAB7890486.1"/>
    <property type="molecule type" value="Genomic_DNA"/>
</dbReference>
<evidence type="ECO:0000256" key="1">
    <source>
        <dbReference type="ARBA" id="ARBA00010688"/>
    </source>
</evidence>
<evidence type="ECO:0000256" key="5">
    <source>
        <dbReference type="ARBA" id="ARBA00022840"/>
    </source>
</evidence>
<reference evidence="18 19" key="1">
    <citation type="submission" date="2019-10" db="EMBL/GenBank/DDBJ databases">
        <title>Poseidonibacter ostreae sp. nov., isolated from the gut of the Ostrea denselamellosa.</title>
        <authorList>
            <person name="Choi A."/>
        </authorList>
    </citation>
    <scope>NUCLEOTIDE SEQUENCE [LARGE SCALE GENOMIC DNA]</scope>
    <source>
        <strain evidence="16 19">SJOD-M-33</strain>
        <strain evidence="17 18">SJOD-M-5</strain>
    </source>
</reference>
<comment type="function">
    <text evidence="10">Catalyzes the phosphorylation of 2-keto-3-deoxygluconate (KDG) to produce 2-keto-3-deoxy-6-phosphogluconate (KDPG).</text>
</comment>
<name>A0A6L4WVI7_9BACT</name>
<dbReference type="EMBL" id="WFKJ01000021">
    <property type="protein sequence ID" value="KAB7890921.1"/>
    <property type="molecule type" value="Genomic_DNA"/>
</dbReference>
<dbReference type="GO" id="GO:0008673">
    <property type="term" value="F:2-dehydro-3-deoxygluconokinase activity"/>
    <property type="evidence" value="ECO:0007669"/>
    <property type="project" value="UniProtKB-EC"/>
</dbReference>
<keyword evidence="18" id="KW-1185">Reference proteome</keyword>
<dbReference type="InterPro" id="IPR029056">
    <property type="entry name" value="Ribokinase-like"/>
</dbReference>
<evidence type="ECO:0000256" key="8">
    <source>
        <dbReference type="ARBA" id="ARBA00044254"/>
    </source>
</evidence>
<dbReference type="GO" id="GO:0005829">
    <property type="term" value="C:cytosol"/>
    <property type="evidence" value="ECO:0007669"/>
    <property type="project" value="TreeGrafter"/>
</dbReference>
<comment type="similarity">
    <text evidence="1">Belongs to the carbohydrate kinase PfkB family.</text>
</comment>
<dbReference type="SUPFAM" id="SSF53613">
    <property type="entry name" value="Ribokinase-like"/>
    <property type="match status" value="1"/>
</dbReference>
<dbReference type="AlphaFoldDB" id="A0A6L4WVI7"/>
<evidence type="ECO:0000256" key="2">
    <source>
        <dbReference type="ARBA" id="ARBA00022679"/>
    </source>
</evidence>
<comment type="catalytic activity">
    <reaction evidence="9">
        <text>2-dehydro-3-deoxy-D-gluconate + ATP = 2-dehydro-3-deoxy-6-phospho-D-gluconate + ADP + H(+)</text>
        <dbReference type="Rhea" id="RHEA:14797"/>
        <dbReference type="ChEBI" id="CHEBI:15378"/>
        <dbReference type="ChEBI" id="CHEBI:30616"/>
        <dbReference type="ChEBI" id="CHEBI:57569"/>
        <dbReference type="ChEBI" id="CHEBI:57990"/>
        <dbReference type="ChEBI" id="CHEBI:456216"/>
        <dbReference type="EC" id="2.7.1.45"/>
    </reaction>
</comment>
<dbReference type="Proteomes" id="UP000472839">
    <property type="component" value="Unassembled WGS sequence"/>
</dbReference>